<evidence type="ECO:0000313" key="3">
    <source>
        <dbReference type="Proteomes" id="UP000718564"/>
    </source>
</evidence>
<comment type="caution">
    <text evidence="2">The sequence shown here is derived from an EMBL/GenBank/DDBJ whole genome shotgun (WGS) entry which is preliminary data.</text>
</comment>
<evidence type="ECO:0008006" key="4">
    <source>
        <dbReference type="Google" id="ProtNLM"/>
    </source>
</evidence>
<name>A0ABX1PDR3_9CYAN</name>
<gene>
    <name evidence="2" type="ORF">DP116_25350</name>
</gene>
<dbReference type="InterPro" id="IPR010985">
    <property type="entry name" value="Ribbon_hlx_hlx"/>
</dbReference>
<dbReference type="EMBL" id="QMEB01000280">
    <property type="protein sequence ID" value="NMG22590.1"/>
    <property type="molecule type" value="Genomic_DNA"/>
</dbReference>
<organism evidence="2 3">
    <name type="scientific">Brasilonema bromeliae SPC951</name>
    <dbReference type="NCBI Taxonomy" id="385972"/>
    <lineage>
        <taxon>Bacteria</taxon>
        <taxon>Bacillati</taxon>
        <taxon>Cyanobacteriota</taxon>
        <taxon>Cyanophyceae</taxon>
        <taxon>Nostocales</taxon>
        <taxon>Scytonemataceae</taxon>
        <taxon>Brasilonema</taxon>
        <taxon>Bromeliae group (in: Brasilonema)</taxon>
    </lineage>
</organism>
<sequence length="83" mass="9650">MVATLHDPDLPDDLYEQLQELATVENRSINTQVITLLRNALSAKRKQAEDHRRQNVAKLLEETRHRHRVNPADLGLPHLQPHY</sequence>
<accession>A0ABX1PDR3</accession>
<dbReference type="InterPro" id="IPR013321">
    <property type="entry name" value="Arc_rbn_hlx_hlx"/>
</dbReference>
<keyword evidence="3" id="KW-1185">Reference proteome</keyword>
<feature type="region of interest" description="Disordered" evidence="1">
    <location>
        <begin position="62"/>
        <end position="83"/>
    </location>
</feature>
<dbReference type="Proteomes" id="UP000718564">
    <property type="component" value="Unassembled WGS sequence"/>
</dbReference>
<evidence type="ECO:0000256" key="1">
    <source>
        <dbReference type="SAM" id="MobiDB-lite"/>
    </source>
</evidence>
<protein>
    <recommendedName>
        <fullName evidence="4">Arc-like DNA binding domain-containing protein</fullName>
    </recommendedName>
</protein>
<reference evidence="2 3" key="1">
    <citation type="submission" date="2018-06" db="EMBL/GenBank/DDBJ databases">
        <title>Comparative genomics of Brasilonema spp. strains.</title>
        <authorList>
            <person name="Alvarenga D.O."/>
            <person name="Fiore M.F."/>
            <person name="Varani A.M."/>
        </authorList>
    </citation>
    <scope>NUCLEOTIDE SEQUENCE [LARGE SCALE GENOMIC DNA]</scope>
    <source>
        <strain evidence="2 3">SPC951</strain>
    </source>
</reference>
<dbReference type="Gene3D" id="1.10.1220.10">
    <property type="entry name" value="Met repressor-like"/>
    <property type="match status" value="1"/>
</dbReference>
<dbReference type="SUPFAM" id="SSF47598">
    <property type="entry name" value="Ribbon-helix-helix"/>
    <property type="match status" value="1"/>
</dbReference>
<evidence type="ECO:0000313" key="2">
    <source>
        <dbReference type="EMBL" id="NMG22590.1"/>
    </source>
</evidence>
<proteinExistence type="predicted"/>